<comment type="function">
    <text evidence="7">Catalyzes the NADPH-dependent reduction of L-glutamate 5-phosphate into L-glutamate 5-semialdehyde and phosphate. The product spontaneously undergoes cyclization to form 1-pyrroline-5-carboxylate.</text>
</comment>
<dbReference type="GO" id="GO:0005737">
    <property type="term" value="C:cytoplasm"/>
    <property type="evidence" value="ECO:0007669"/>
    <property type="project" value="UniProtKB-SubCell"/>
</dbReference>
<dbReference type="CDD" id="cd07079">
    <property type="entry name" value="ALDH_F18-19_ProA-GPR"/>
    <property type="match status" value="1"/>
</dbReference>
<gene>
    <name evidence="7" type="primary">proA</name>
    <name evidence="9" type="ordered locus">Cyan7425_4717</name>
</gene>
<dbReference type="Gene3D" id="3.40.309.10">
    <property type="entry name" value="Aldehyde Dehydrogenase, Chain A, domain 2"/>
    <property type="match status" value="1"/>
</dbReference>
<dbReference type="InterPro" id="IPR000965">
    <property type="entry name" value="GPR_dom"/>
</dbReference>
<dbReference type="EC" id="1.2.1.41" evidence="7"/>
<reference evidence="9" key="1">
    <citation type="submission" date="2009-01" db="EMBL/GenBank/DDBJ databases">
        <title>Complete sequence of chromosome Cyanothece sp. PCC 7425.</title>
        <authorList>
            <consortium name="US DOE Joint Genome Institute"/>
            <person name="Lucas S."/>
            <person name="Copeland A."/>
            <person name="Lapidus A."/>
            <person name="Glavina del Rio T."/>
            <person name="Dalin E."/>
            <person name="Tice H."/>
            <person name="Bruce D."/>
            <person name="Goodwin L."/>
            <person name="Pitluck S."/>
            <person name="Sims D."/>
            <person name="Meineke L."/>
            <person name="Brettin T."/>
            <person name="Detter J.C."/>
            <person name="Han C."/>
            <person name="Larimer F."/>
            <person name="Land M."/>
            <person name="Hauser L."/>
            <person name="Kyrpides N."/>
            <person name="Ovchinnikova G."/>
            <person name="Liberton M."/>
            <person name="Stoeckel J."/>
            <person name="Banerjee A."/>
            <person name="Singh A."/>
            <person name="Page L."/>
            <person name="Sato H."/>
            <person name="Zhao L."/>
            <person name="Sherman L."/>
            <person name="Pakrasi H."/>
            <person name="Richardson P."/>
        </authorList>
    </citation>
    <scope>NUCLEOTIDE SEQUENCE</scope>
    <source>
        <strain evidence="9">PCC 7425</strain>
    </source>
</reference>
<evidence type="ECO:0000256" key="1">
    <source>
        <dbReference type="ARBA" id="ARBA00004985"/>
    </source>
</evidence>
<evidence type="ECO:0000256" key="2">
    <source>
        <dbReference type="ARBA" id="ARBA00022605"/>
    </source>
</evidence>
<protein>
    <recommendedName>
        <fullName evidence="7">Gamma-glutamyl phosphate reductase</fullName>
        <shortName evidence="7">GPR</shortName>
        <ecNumber evidence="7">1.2.1.41</ecNumber>
    </recommendedName>
    <alternativeName>
        <fullName evidence="7">Glutamate-5-semialdehyde dehydrogenase</fullName>
    </alternativeName>
    <alternativeName>
        <fullName evidence="7">Glutamyl-gamma-semialdehyde dehydrogenase</fullName>
        <shortName evidence="7">GSA dehydrogenase</shortName>
    </alternativeName>
</protein>
<dbReference type="PIRSF" id="PIRSF000151">
    <property type="entry name" value="GPR"/>
    <property type="match status" value="1"/>
</dbReference>
<dbReference type="EMBL" id="CP001344">
    <property type="protein sequence ID" value="ACL47022.1"/>
    <property type="molecule type" value="Genomic_DNA"/>
</dbReference>
<evidence type="ECO:0000256" key="3">
    <source>
        <dbReference type="ARBA" id="ARBA00022650"/>
    </source>
</evidence>
<dbReference type="InterPro" id="IPR016162">
    <property type="entry name" value="Ald_DH_N"/>
</dbReference>
<dbReference type="Pfam" id="PF00171">
    <property type="entry name" value="Aldedh"/>
    <property type="match status" value="1"/>
</dbReference>
<accession>B8HLF7</accession>
<name>B8HLF7_CYAP4</name>
<dbReference type="eggNOG" id="COG0014">
    <property type="taxonomic scope" value="Bacteria"/>
</dbReference>
<dbReference type="HOGENOM" id="CLU_030231_0_0_3"/>
<comment type="catalytic activity">
    <reaction evidence="6 7">
        <text>L-glutamate 5-semialdehyde + phosphate + NADP(+) = L-glutamyl 5-phosphate + NADPH + H(+)</text>
        <dbReference type="Rhea" id="RHEA:19541"/>
        <dbReference type="ChEBI" id="CHEBI:15378"/>
        <dbReference type="ChEBI" id="CHEBI:43474"/>
        <dbReference type="ChEBI" id="CHEBI:57783"/>
        <dbReference type="ChEBI" id="CHEBI:58066"/>
        <dbReference type="ChEBI" id="CHEBI:58274"/>
        <dbReference type="ChEBI" id="CHEBI:58349"/>
        <dbReference type="EC" id="1.2.1.41"/>
    </reaction>
</comment>
<feature type="domain" description="Aldehyde dehydrogenase" evidence="8">
    <location>
        <begin position="4"/>
        <end position="226"/>
    </location>
</feature>
<dbReference type="Gene3D" id="3.40.605.10">
    <property type="entry name" value="Aldehyde Dehydrogenase, Chain A, domain 1"/>
    <property type="match status" value="1"/>
</dbReference>
<dbReference type="UniPathway" id="UPA00098">
    <property type="reaction ID" value="UER00360"/>
</dbReference>
<dbReference type="NCBIfam" id="NF001221">
    <property type="entry name" value="PRK00197.1"/>
    <property type="match status" value="1"/>
</dbReference>
<dbReference type="HAMAP" id="MF_00412">
    <property type="entry name" value="ProA"/>
    <property type="match status" value="1"/>
</dbReference>
<dbReference type="STRING" id="395961.Cyan7425_4717"/>
<dbReference type="KEGG" id="cyn:Cyan7425_4717"/>
<keyword evidence="3 7" id="KW-0641">Proline biosynthesis</keyword>
<keyword evidence="2 7" id="KW-0028">Amino-acid biosynthesis</keyword>
<dbReference type="OrthoDB" id="502371at2"/>
<keyword evidence="4 7" id="KW-0521">NADP</keyword>
<sequence length="426" mass="47008">MTAELPGFDHFDLATALERANAAALILTRTKSQERNTAIQFLLEQLKAKQNEILEANTLDLEASREMAVSETILGWLRLTPERLQTIARLLQQLIALPDPQERMAVSAYRTEQYQSYAQPIPLGVIAFIYEAFPALAIIVAAMCIKTGNSLLLKGGSEASHSNQVIAELLESACAMTGLPQGCIEALPSDRSVLIKDLITQEQWIDLVIPYGRPSLVQQVIRQATVPVLKSVIGNCYLYWSVSGSAELVRLLILDSHQGEPDAVNAIEKVLLHANLNRSLLVVLFNALKQKGFELRGDQALVEEFADLKLAAEEEWRQPYLKKVVAFKLVENLEAAIGWINRHSSCHADCIVTESYRESRTFIREVDSASTYVNASPRFSRQVGNLPGSISLGMSNQKGLNRGVIGVQALMTSKTIIQGDEPFKPG</sequence>
<comment type="pathway">
    <text evidence="1 7">Amino-acid biosynthesis; L-proline biosynthesis; L-glutamate 5-semialdehyde from L-glutamate: step 2/2.</text>
</comment>
<evidence type="ECO:0000256" key="5">
    <source>
        <dbReference type="ARBA" id="ARBA00023002"/>
    </source>
</evidence>
<organism evidence="9">
    <name type="scientific">Cyanothece sp. (strain PCC 7425 / ATCC 29141)</name>
    <dbReference type="NCBI Taxonomy" id="395961"/>
    <lineage>
        <taxon>Bacteria</taxon>
        <taxon>Bacillati</taxon>
        <taxon>Cyanobacteriota</taxon>
        <taxon>Cyanophyceae</taxon>
        <taxon>Gomontiellales</taxon>
        <taxon>Cyanothecaceae</taxon>
        <taxon>Cyanothece</taxon>
    </lineage>
</organism>
<dbReference type="PANTHER" id="PTHR11063:SF8">
    <property type="entry name" value="DELTA-1-PYRROLINE-5-CARBOXYLATE SYNTHASE"/>
    <property type="match status" value="1"/>
</dbReference>
<proteinExistence type="inferred from homology"/>
<dbReference type="InterPro" id="IPR015590">
    <property type="entry name" value="Aldehyde_DH_dom"/>
</dbReference>
<dbReference type="SUPFAM" id="SSF53720">
    <property type="entry name" value="ALDH-like"/>
    <property type="match status" value="1"/>
</dbReference>
<evidence type="ECO:0000313" key="9">
    <source>
        <dbReference type="EMBL" id="ACL47022.1"/>
    </source>
</evidence>
<dbReference type="GO" id="GO:0050661">
    <property type="term" value="F:NADP binding"/>
    <property type="evidence" value="ECO:0007669"/>
    <property type="project" value="InterPro"/>
</dbReference>
<keyword evidence="7" id="KW-0963">Cytoplasm</keyword>
<evidence type="ECO:0000259" key="8">
    <source>
        <dbReference type="Pfam" id="PF00171"/>
    </source>
</evidence>
<evidence type="ECO:0000256" key="4">
    <source>
        <dbReference type="ARBA" id="ARBA00022857"/>
    </source>
</evidence>
<evidence type="ECO:0000256" key="7">
    <source>
        <dbReference type="HAMAP-Rule" id="MF_00412"/>
    </source>
</evidence>
<dbReference type="InterPro" id="IPR016161">
    <property type="entry name" value="Ald_DH/histidinol_DH"/>
</dbReference>
<dbReference type="GO" id="GO:0055129">
    <property type="term" value="P:L-proline biosynthetic process"/>
    <property type="evidence" value="ECO:0007669"/>
    <property type="project" value="UniProtKB-UniRule"/>
</dbReference>
<evidence type="ECO:0000256" key="6">
    <source>
        <dbReference type="ARBA" id="ARBA00049024"/>
    </source>
</evidence>
<dbReference type="InterPro" id="IPR012134">
    <property type="entry name" value="Glu-5-SA_DH"/>
</dbReference>
<dbReference type="PANTHER" id="PTHR11063">
    <property type="entry name" value="GLUTAMATE SEMIALDEHYDE DEHYDROGENASE"/>
    <property type="match status" value="1"/>
</dbReference>
<dbReference type="InterPro" id="IPR016163">
    <property type="entry name" value="Ald_DH_C"/>
</dbReference>
<dbReference type="AlphaFoldDB" id="B8HLF7"/>
<comment type="subcellular location">
    <subcellularLocation>
        <location evidence="7">Cytoplasm</location>
    </subcellularLocation>
</comment>
<keyword evidence="5 7" id="KW-0560">Oxidoreductase</keyword>
<dbReference type="GO" id="GO:0004350">
    <property type="term" value="F:glutamate-5-semialdehyde dehydrogenase activity"/>
    <property type="evidence" value="ECO:0007669"/>
    <property type="project" value="UniProtKB-UniRule"/>
</dbReference>
<comment type="similarity">
    <text evidence="7">Belongs to the gamma-glutamyl phosphate reductase family.</text>
</comment>